<dbReference type="EMBL" id="CP049869">
    <property type="protein sequence ID" value="QIK78205.1"/>
    <property type="molecule type" value="Genomic_DNA"/>
</dbReference>
<feature type="signal peptide" evidence="1">
    <location>
        <begin position="1"/>
        <end position="18"/>
    </location>
</feature>
<dbReference type="Proteomes" id="UP000503222">
    <property type="component" value="Chromosome"/>
</dbReference>
<feature type="chain" id="PRO_5026293573" evidence="1">
    <location>
        <begin position="19"/>
        <end position="152"/>
    </location>
</feature>
<dbReference type="AlphaFoldDB" id="A0A6G7YN83"/>
<gene>
    <name evidence="2" type="ORF">G7077_04100</name>
</gene>
<evidence type="ECO:0000256" key="1">
    <source>
        <dbReference type="SAM" id="SignalP"/>
    </source>
</evidence>
<dbReference type="RefSeq" id="WP_166410598.1">
    <property type="nucleotide sequence ID" value="NZ_CP049869.1"/>
</dbReference>
<dbReference type="PANTHER" id="PTHR34309:SF1">
    <property type="entry name" value="PROTEIN GLCG"/>
    <property type="match status" value="1"/>
</dbReference>
<reference evidence="2 3" key="1">
    <citation type="submission" date="2020-03" db="EMBL/GenBank/DDBJ databases">
        <title>Sphingomonas sp. nov., isolated from fish.</title>
        <authorList>
            <person name="Hyun D.-W."/>
            <person name="Bae J.-W."/>
        </authorList>
    </citation>
    <scope>NUCLEOTIDE SEQUENCE [LARGE SCALE GENOMIC DNA]</scope>
    <source>
        <strain evidence="2 3">HDW15B</strain>
    </source>
</reference>
<dbReference type="InterPro" id="IPR005624">
    <property type="entry name" value="PduO/GlcC-like"/>
</dbReference>
<protein>
    <submittedName>
        <fullName evidence="2">Heme-binding protein</fullName>
    </submittedName>
</protein>
<keyword evidence="1" id="KW-0732">Signal</keyword>
<name>A0A6G7YN83_9SPHN</name>
<sequence length="152" mass="15607">MKKWIGTLLMIASAPASAQTLRPVLSYGTAAKMRDACLAFAAERKMNVSIAVHDEAGRLLAFAKMDDASTAVSDIAMLKSRSAATYRYAGTETAKWNAPTLPGIASFGGGVPAFAADGKALGGIGVSGAKTEDDIACAEAGVRAVGLRTTRP</sequence>
<dbReference type="Gene3D" id="3.30.450.150">
    <property type="entry name" value="Haem-degrading domain"/>
    <property type="match status" value="1"/>
</dbReference>
<organism evidence="2 3">
    <name type="scientific">Sphingomonas piscis</name>
    <dbReference type="NCBI Taxonomy" id="2714943"/>
    <lineage>
        <taxon>Bacteria</taxon>
        <taxon>Pseudomonadati</taxon>
        <taxon>Pseudomonadota</taxon>
        <taxon>Alphaproteobacteria</taxon>
        <taxon>Sphingomonadales</taxon>
        <taxon>Sphingomonadaceae</taxon>
        <taxon>Sphingomonas</taxon>
    </lineage>
</organism>
<evidence type="ECO:0000313" key="3">
    <source>
        <dbReference type="Proteomes" id="UP000503222"/>
    </source>
</evidence>
<dbReference type="InterPro" id="IPR038084">
    <property type="entry name" value="PduO/GlcC-like_sf"/>
</dbReference>
<evidence type="ECO:0000313" key="2">
    <source>
        <dbReference type="EMBL" id="QIK78205.1"/>
    </source>
</evidence>
<dbReference type="SUPFAM" id="SSF143744">
    <property type="entry name" value="GlcG-like"/>
    <property type="match status" value="1"/>
</dbReference>
<dbReference type="InterPro" id="IPR052517">
    <property type="entry name" value="GlcG_carb_metab_protein"/>
</dbReference>
<keyword evidence="3" id="KW-1185">Reference proteome</keyword>
<proteinExistence type="predicted"/>
<dbReference type="Pfam" id="PF03928">
    <property type="entry name" value="HbpS-like"/>
    <property type="match status" value="1"/>
</dbReference>
<accession>A0A6G7YN83</accession>
<dbReference type="PANTHER" id="PTHR34309">
    <property type="entry name" value="SLR1406 PROTEIN"/>
    <property type="match status" value="1"/>
</dbReference>
<dbReference type="KEGG" id="spii:G7077_04100"/>